<evidence type="ECO:0000313" key="1">
    <source>
        <dbReference type="EMBL" id="KAI8439385.1"/>
    </source>
</evidence>
<comment type="caution">
    <text evidence="1">The sequence shown here is derived from an EMBL/GenBank/DDBJ whole genome shotgun (WGS) entry which is preliminary data.</text>
</comment>
<keyword evidence="2" id="KW-1185">Reference proteome</keyword>
<reference evidence="1 2" key="1">
    <citation type="journal article" date="2022" name="Genome Biol. Evol.">
        <title>The Spruce Budworm Genome: Reconstructing the Evolutionary History of Antifreeze Proteins.</title>
        <authorList>
            <person name="Beliveau C."/>
            <person name="Gagne P."/>
            <person name="Picq S."/>
            <person name="Vernygora O."/>
            <person name="Keeling C.I."/>
            <person name="Pinkney K."/>
            <person name="Doucet D."/>
            <person name="Wen F."/>
            <person name="Johnston J.S."/>
            <person name="Maaroufi H."/>
            <person name="Boyle B."/>
            <person name="Laroche J."/>
            <person name="Dewar K."/>
            <person name="Juretic N."/>
            <person name="Blackburn G."/>
            <person name="Nisole A."/>
            <person name="Brunet B."/>
            <person name="Brandao M."/>
            <person name="Lumley L."/>
            <person name="Duan J."/>
            <person name="Quan G."/>
            <person name="Lucarotti C.J."/>
            <person name="Roe A.D."/>
            <person name="Sperling F.A.H."/>
            <person name="Levesque R.C."/>
            <person name="Cusson M."/>
        </authorList>
    </citation>
    <scope>NUCLEOTIDE SEQUENCE [LARGE SCALE GENOMIC DNA]</scope>
    <source>
        <strain evidence="1">Glfc:IPQL:Cfum</strain>
    </source>
</reference>
<sequence>MLYLEDYLEMIEHLPQELRDRFTEMREMDLSVQNSMDTLEKRVRTLFGGCRKGEIETEQANTEFADIKRGYNKTIEEADEKVALANQMSELVDRYLRRLDTELHKFKCELEADNKGITELLEKRSLELDVNTNHTSTSNNNHYKENSWGSREARAVAAGGLSRTDSAIQMQHGRRTAAMKSTYEAVAGAELHAHQALHAAAPAHGHGQSTHAHASAHAHSNTNKRHKQKKSYSTTLAPSHSQQVVAPVASRSSSPTVVMNNVVNNVAIEEPMEEEWTYDPNEPRYCICNQVSYGDMVACDNQDCPYEWFHYPCVGITAPPKGKWYCPQCQTNMRRNRARKN</sequence>
<accession>A0ACC0KSZ2</accession>
<evidence type="ECO:0000313" key="2">
    <source>
        <dbReference type="Proteomes" id="UP001064048"/>
    </source>
</evidence>
<gene>
    <name evidence="1" type="ORF">MSG28_013193</name>
</gene>
<proteinExistence type="predicted"/>
<dbReference type="EMBL" id="CM046123">
    <property type="protein sequence ID" value="KAI8439385.1"/>
    <property type="molecule type" value="Genomic_DNA"/>
</dbReference>
<organism evidence="1 2">
    <name type="scientific">Choristoneura fumiferana</name>
    <name type="common">Spruce budworm moth</name>
    <name type="synonym">Archips fumiferana</name>
    <dbReference type="NCBI Taxonomy" id="7141"/>
    <lineage>
        <taxon>Eukaryota</taxon>
        <taxon>Metazoa</taxon>
        <taxon>Ecdysozoa</taxon>
        <taxon>Arthropoda</taxon>
        <taxon>Hexapoda</taxon>
        <taxon>Insecta</taxon>
        <taxon>Pterygota</taxon>
        <taxon>Neoptera</taxon>
        <taxon>Endopterygota</taxon>
        <taxon>Lepidoptera</taxon>
        <taxon>Glossata</taxon>
        <taxon>Ditrysia</taxon>
        <taxon>Tortricoidea</taxon>
        <taxon>Tortricidae</taxon>
        <taxon>Tortricinae</taxon>
        <taxon>Choristoneura</taxon>
    </lineage>
</organism>
<protein>
    <submittedName>
        <fullName evidence="1">Uncharacterized protein</fullName>
    </submittedName>
</protein>
<name>A0ACC0KSZ2_CHOFU</name>
<dbReference type="Proteomes" id="UP001064048">
    <property type="component" value="Chromosome 23"/>
</dbReference>